<feature type="region of interest" description="Disordered" evidence="1">
    <location>
        <begin position="14"/>
        <end position="40"/>
    </location>
</feature>
<feature type="compositionally biased region" description="Low complexity" evidence="1">
    <location>
        <begin position="17"/>
        <end position="37"/>
    </location>
</feature>
<reference evidence="2" key="1">
    <citation type="submission" date="2017-07" db="EMBL/GenBank/DDBJ databases">
        <title>Taro Niue Genome Assembly and Annotation.</title>
        <authorList>
            <person name="Atibalentja N."/>
            <person name="Keating K."/>
            <person name="Fields C.J."/>
        </authorList>
    </citation>
    <scope>NUCLEOTIDE SEQUENCE</scope>
    <source>
        <strain evidence="2">Niue_2</strain>
        <tissue evidence="2">Leaf</tissue>
    </source>
</reference>
<dbReference type="EMBL" id="NMUH01000834">
    <property type="protein sequence ID" value="MQL85531.1"/>
    <property type="molecule type" value="Genomic_DNA"/>
</dbReference>
<evidence type="ECO:0000313" key="2">
    <source>
        <dbReference type="EMBL" id="MQL85531.1"/>
    </source>
</evidence>
<gene>
    <name evidence="2" type="ORF">Taro_018057</name>
</gene>
<comment type="caution">
    <text evidence="2">The sequence shown here is derived from an EMBL/GenBank/DDBJ whole genome shotgun (WGS) entry which is preliminary data.</text>
</comment>
<keyword evidence="3" id="KW-1185">Reference proteome</keyword>
<dbReference type="Proteomes" id="UP000652761">
    <property type="component" value="Unassembled WGS sequence"/>
</dbReference>
<protein>
    <submittedName>
        <fullName evidence="2">Uncharacterized protein</fullName>
    </submittedName>
</protein>
<name>A0A843UQF0_COLES</name>
<evidence type="ECO:0000313" key="3">
    <source>
        <dbReference type="Proteomes" id="UP000652761"/>
    </source>
</evidence>
<dbReference type="AlphaFoldDB" id="A0A843UQF0"/>
<sequence length="130" mass="13628">MNFDVPYEDMVREARLDSSSGRRLSSGRGSSMALASGPSVPPPLALVYASSSYGSSFWSFCTSSSSNRIESSHASYVSNPYDRSGQFSPPTVAGPSAFAPPVFLAGPSTVLEAEDAVSLQEGGRSHIASR</sequence>
<organism evidence="2 3">
    <name type="scientific">Colocasia esculenta</name>
    <name type="common">Wild taro</name>
    <name type="synonym">Arum esculentum</name>
    <dbReference type="NCBI Taxonomy" id="4460"/>
    <lineage>
        <taxon>Eukaryota</taxon>
        <taxon>Viridiplantae</taxon>
        <taxon>Streptophyta</taxon>
        <taxon>Embryophyta</taxon>
        <taxon>Tracheophyta</taxon>
        <taxon>Spermatophyta</taxon>
        <taxon>Magnoliopsida</taxon>
        <taxon>Liliopsida</taxon>
        <taxon>Araceae</taxon>
        <taxon>Aroideae</taxon>
        <taxon>Colocasieae</taxon>
        <taxon>Colocasia</taxon>
    </lineage>
</organism>
<accession>A0A843UQF0</accession>
<proteinExistence type="predicted"/>
<evidence type="ECO:0000256" key="1">
    <source>
        <dbReference type="SAM" id="MobiDB-lite"/>
    </source>
</evidence>